<dbReference type="EMBL" id="BMHY01000003">
    <property type="protein sequence ID" value="GGG65676.1"/>
    <property type="molecule type" value="Genomic_DNA"/>
</dbReference>
<evidence type="ECO:0000313" key="3">
    <source>
        <dbReference type="Proteomes" id="UP000600247"/>
    </source>
</evidence>
<keyword evidence="1" id="KW-0732">Signal</keyword>
<dbReference type="InterPro" id="IPR011042">
    <property type="entry name" value="6-blade_b-propeller_TolB-like"/>
</dbReference>
<name>A0A917H2R4_9BACL</name>
<evidence type="ECO:0000313" key="2">
    <source>
        <dbReference type="EMBL" id="GGG65676.1"/>
    </source>
</evidence>
<dbReference type="PROSITE" id="PS51257">
    <property type="entry name" value="PROKAR_LIPOPROTEIN"/>
    <property type="match status" value="1"/>
</dbReference>
<organism evidence="2 3">
    <name type="scientific">Paenibacillus radicis</name>
    <name type="common">ex Gao et al. 2016</name>
    <dbReference type="NCBI Taxonomy" id="1737354"/>
    <lineage>
        <taxon>Bacteria</taxon>
        <taxon>Bacillati</taxon>
        <taxon>Bacillota</taxon>
        <taxon>Bacilli</taxon>
        <taxon>Bacillales</taxon>
        <taxon>Paenibacillaceae</taxon>
        <taxon>Paenibacillus</taxon>
    </lineage>
</organism>
<proteinExistence type="predicted"/>
<evidence type="ECO:0000256" key="1">
    <source>
        <dbReference type="SAM" id="SignalP"/>
    </source>
</evidence>
<dbReference type="RefSeq" id="WP_188888805.1">
    <property type="nucleotide sequence ID" value="NZ_BMHY01000003.1"/>
</dbReference>
<sequence>MKCRAAIISLIILTALSGCLKTAPAANPPSRDVNTDEQSFSFEAGVAANPFSVWDELAARQYEIVSIDSPEDPDLFNLYLEGVSHSDPYVEWYACNKLIAYSEHPEKQKAIDAIEKLLVSTDINVVTAAKFALEVYQHNFNGPAFSRSPDGKRVAFHLFNEARYNDGEVWIYDFEQSTVYPLKGQWLSVEDLKWSGDSNKLSIAYGGRTWGSIDLVDPMTGESLLENSVYDVLEKNKLYTAVKQARPDPYYRLVEWSPDSTKAMMSYSFMDDDNKVQQGIVIYDLRKAAYTTVMPYASGEAPYPEINKPEGFKW</sequence>
<dbReference type="Gene3D" id="2.120.10.30">
    <property type="entry name" value="TolB, C-terminal domain"/>
    <property type="match status" value="1"/>
</dbReference>
<comment type="caution">
    <text evidence="2">The sequence shown here is derived from an EMBL/GenBank/DDBJ whole genome shotgun (WGS) entry which is preliminary data.</text>
</comment>
<feature type="chain" id="PRO_5036719047" evidence="1">
    <location>
        <begin position="26"/>
        <end position="314"/>
    </location>
</feature>
<dbReference type="SUPFAM" id="SSF82171">
    <property type="entry name" value="DPP6 N-terminal domain-like"/>
    <property type="match status" value="1"/>
</dbReference>
<gene>
    <name evidence="2" type="ORF">GCM10010918_19970</name>
</gene>
<protein>
    <submittedName>
        <fullName evidence="2">Uncharacterized protein</fullName>
    </submittedName>
</protein>
<reference evidence="2 3" key="1">
    <citation type="journal article" date="2014" name="Int. J. Syst. Evol. Microbiol.">
        <title>Complete genome sequence of Corynebacterium casei LMG S-19264T (=DSM 44701T), isolated from a smear-ripened cheese.</title>
        <authorList>
            <consortium name="US DOE Joint Genome Institute (JGI-PGF)"/>
            <person name="Walter F."/>
            <person name="Albersmeier A."/>
            <person name="Kalinowski J."/>
            <person name="Ruckert C."/>
        </authorList>
    </citation>
    <scope>NUCLEOTIDE SEQUENCE [LARGE SCALE GENOMIC DNA]</scope>
    <source>
        <strain evidence="2 3">CGMCC 1.15286</strain>
    </source>
</reference>
<keyword evidence="3" id="KW-1185">Reference proteome</keyword>
<dbReference type="AlphaFoldDB" id="A0A917H2R4"/>
<feature type="signal peptide" evidence="1">
    <location>
        <begin position="1"/>
        <end position="25"/>
    </location>
</feature>
<accession>A0A917H2R4</accession>
<dbReference type="Proteomes" id="UP000600247">
    <property type="component" value="Unassembled WGS sequence"/>
</dbReference>